<feature type="active site" description="Charge relay system" evidence="5">
    <location>
        <position position="780"/>
    </location>
</feature>
<dbReference type="Gene3D" id="3.40.50.200">
    <property type="entry name" value="Peptidase S8/S53 domain"/>
    <property type="match status" value="1"/>
</dbReference>
<dbReference type="eggNOG" id="COG3291">
    <property type="taxonomic scope" value="Bacteria"/>
</dbReference>
<dbReference type="STRING" id="1085623.GNIT_1598"/>
<dbReference type="PROSITE" id="PS51892">
    <property type="entry name" value="SUBTILASE"/>
    <property type="match status" value="1"/>
</dbReference>
<accession>G4QH84</accession>
<evidence type="ECO:0000313" key="8">
    <source>
        <dbReference type="EMBL" id="AEP29715.1"/>
    </source>
</evidence>
<dbReference type="eggNOG" id="COG1404">
    <property type="taxonomic scope" value="Bacteria"/>
</dbReference>
<dbReference type="SMART" id="SM00089">
    <property type="entry name" value="PKD"/>
    <property type="match status" value="4"/>
</dbReference>
<dbReference type="KEGG" id="gni:GNIT_1598"/>
<feature type="active site" description="Charge relay system" evidence="5">
    <location>
        <position position="728"/>
    </location>
</feature>
<dbReference type="InterPro" id="IPR051048">
    <property type="entry name" value="Peptidase_S8/S53_subtilisin"/>
</dbReference>
<evidence type="ECO:0000259" key="7">
    <source>
        <dbReference type="PROSITE" id="PS50093"/>
    </source>
</evidence>
<dbReference type="InterPro" id="IPR023828">
    <property type="entry name" value="Peptidase_S8_Ser-AS"/>
</dbReference>
<dbReference type="InterPro" id="IPR000209">
    <property type="entry name" value="Peptidase_S8/S53_dom"/>
</dbReference>
<feature type="domain" description="PKD" evidence="7">
    <location>
        <begin position="174"/>
        <end position="230"/>
    </location>
</feature>
<dbReference type="Pfam" id="PF00082">
    <property type="entry name" value="Peptidase_S8"/>
    <property type="match status" value="1"/>
</dbReference>
<dbReference type="InterPro" id="IPR036852">
    <property type="entry name" value="Peptidase_S8/S53_dom_sf"/>
</dbReference>
<dbReference type="PRINTS" id="PR00723">
    <property type="entry name" value="SUBTILISIN"/>
</dbReference>
<gene>
    <name evidence="8" type="ordered locus">GNIT_1598</name>
</gene>
<dbReference type="SUPFAM" id="SSF52743">
    <property type="entry name" value="Subtilisin-like"/>
    <property type="match status" value="1"/>
</dbReference>
<keyword evidence="4 5" id="KW-0720">Serine protease</keyword>
<feature type="region of interest" description="Disordered" evidence="6">
    <location>
        <begin position="754"/>
        <end position="784"/>
    </location>
</feature>
<dbReference type="CDD" id="cd00146">
    <property type="entry name" value="PKD"/>
    <property type="match status" value="3"/>
</dbReference>
<keyword evidence="2 5" id="KW-0645">Protease</keyword>
<dbReference type="PROSITE" id="PS00138">
    <property type="entry name" value="SUBTILASE_SER"/>
    <property type="match status" value="1"/>
</dbReference>
<dbReference type="PANTHER" id="PTHR43399:SF4">
    <property type="entry name" value="CELL WALL-ASSOCIATED PROTEASE"/>
    <property type="match status" value="1"/>
</dbReference>
<dbReference type="Gene3D" id="2.60.120.380">
    <property type="match status" value="1"/>
</dbReference>
<dbReference type="HOGENOM" id="CLU_011263_8_0_6"/>
<dbReference type="PANTHER" id="PTHR43399">
    <property type="entry name" value="SUBTILISIN-RELATED"/>
    <property type="match status" value="1"/>
</dbReference>
<feature type="active site" description="Charge relay system" evidence="5">
    <location>
        <position position="961"/>
    </location>
</feature>
<dbReference type="GO" id="GO:0006508">
    <property type="term" value="P:proteolysis"/>
    <property type="evidence" value="ECO:0007669"/>
    <property type="project" value="UniProtKB-KW"/>
</dbReference>
<dbReference type="InterPro" id="IPR013783">
    <property type="entry name" value="Ig-like_fold"/>
</dbReference>
<dbReference type="OrthoDB" id="9790784at2"/>
<protein>
    <submittedName>
        <fullName evidence="8">Peptidase S8 and S53, subtilisin, kexin, sedolisin</fullName>
    </submittedName>
</protein>
<name>G4QH84_GLANF</name>
<dbReference type="SUPFAM" id="SSF49299">
    <property type="entry name" value="PKD domain"/>
    <property type="match status" value="4"/>
</dbReference>
<dbReference type="InterPro" id="IPR022398">
    <property type="entry name" value="Peptidase_S8_His-AS"/>
</dbReference>
<evidence type="ECO:0000313" key="9">
    <source>
        <dbReference type="Proteomes" id="UP000009282"/>
    </source>
</evidence>
<evidence type="ECO:0000256" key="5">
    <source>
        <dbReference type="PROSITE-ProRule" id="PRU01240"/>
    </source>
</evidence>
<dbReference type="Pfam" id="PF00801">
    <property type="entry name" value="PKD"/>
    <property type="match status" value="1"/>
</dbReference>
<dbReference type="GO" id="GO:0004252">
    <property type="term" value="F:serine-type endopeptidase activity"/>
    <property type="evidence" value="ECO:0007669"/>
    <property type="project" value="UniProtKB-UniRule"/>
</dbReference>
<dbReference type="InterPro" id="IPR035986">
    <property type="entry name" value="PKD_dom_sf"/>
</dbReference>
<dbReference type="CDD" id="cd07496">
    <property type="entry name" value="Peptidases_S8_13"/>
    <property type="match status" value="1"/>
</dbReference>
<dbReference type="InterPro" id="IPR022409">
    <property type="entry name" value="PKD/Chitinase_dom"/>
</dbReference>
<evidence type="ECO:0000256" key="3">
    <source>
        <dbReference type="ARBA" id="ARBA00022801"/>
    </source>
</evidence>
<dbReference type="PROSITE" id="PS00137">
    <property type="entry name" value="SUBTILASE_HIS"/>
    <property type="match status" value="1"/>
</dbReference>
<evidence type="ECO:0000256" key="4">
    <source>
        <dbReference type="ARBA" id="ARBA00022825"/>
    </source>
</evidence>
<evidence type="ECO:0000256" key="1">
    <source>
        <dbReference type="ARBA" id="ARBA00011073"/>
    </source>
</evidence>
<dbReference type="RefSeq" id="WP_014108589.1">
    <property type="nucleotide sequence ID" value="NC_016041.1"/>
</dbReference>
<evidence type="ECO:0000256" key="2">
    <source>
        <dbReference type="ARBA" id="ARBA00022670"/>
    </source>
</evidence>
<dbReference type="AlphaFoldDB" id="G4QH84"/>
<sequence length="1248" mass="133170">MKTTYFRYTFAQYAACFLSSTLQRKIAPYFLCLSILLLSACGGGGGGSEPATFSPPPPNSAPNAVISASSLSVLFSDSVTLDSGDSSDSDGSITSYAWDVNGQAFSGATITIQPTNGQDLNVTLTVTDNDGSAATDTVTIEVQPNQVAAVTFEINNGFRVGKELPFSIIANAEDPDSTIVSYQWDMGDDTEYSGSNEVIHTYSSVEERVVTLVLKDDFGVTSSHTITINVDFNQPASPRITGNSLLRVSEEVRFSASQSTSLTGEIVSYNWDFGDASVGQGENVTHTYTTPGEYTVTLTVVDDFNVAQEATLNAVVANANQTPFRINVDADRALVTTDQVVTFFAQVRANESVTISNYLWQISGGIPSASTATNEYSYQFEEAGEYIVEVKAFGEDGFEAISSETITIADAANTQSLSLDLKLRNGVYIDTDTNSPDAIYTENNNFPTAQIIPPTSNVVGFVTQTSTGTPGDVFEAFPDEFDVFATELRAGQRVFLSRDQEEDSTSDLDLGLFNSDGELVEISASATNSEVVIAPVDGIYFIAVQAFSGMSTYELVINFQGVQSSTASTTMDFVPGDIIVSSPIESGKSIKDASRKRAEALSSIGVEGSNNDDSTFMQLLKSPAAMSLNKSASRISSNETSTTSFNGLKGMTMSPEQAAKLRTLIDIKAIQAKGLYKFVEPNFILKKTAVTNDPRNELTWHYKNIRLNEAWDITTGNIDNPVIVAVADTGVLSDHPDLSPNLVSGYDFISDPLRSNDGDGIDPDPYDSGDAVEQRPNSYHGSHVGSTIAAATNNGIGLAGAGYNVKHMPIRVLGKNGGTIFDIYSGIRYAAGLPNPSGSVPSRPADVINMSLSGVNYSLVAQLTINEVTSRGVIIIAAAGNSSTSQPAYPASYDNVISVSATDINNEIAYYSNFGAFIDIAAPGGDNRVDQNNDGFPDGVLGATKDDNTGTFTYKFEQGTSMAAPHVAGVAALMKSVRPQLTSAEFELLLEAGFLTRDIGDLDRDSLYGYGLLDAEKAVIAARDFDNLRFANSTVDISVNRLVLSSSQSAGQFSVNITGFTPLSITDITFSGNFFTVNAINTREDGSGIFEVRLNSDVVAGSYTGSIMLTDSNGETYDIAVTAEVVEITVEQNGYVYALIIDAFTQDVIKQLDGEFNPDGTLTLSALDVPVGEYYILVGSDIDNDFFICDGGEVCGGYPTLNDLEPIVINEEALDGLPILIDAQALLSVESSASFVNKSKGQFFLMRK</sequence>
<comment type="similarity">
    <text evidence="1 5">Belongs to the peptidase S8 family.</text>
</comment>
<keyword evidence="3 5" id="KW-0378">Hydrolase</keyword>
<dbReference type="Gene3D" id="2.60.40.10">
    <property type="entry name" value="Immunoglobulins"/>
    <property type="match status" value="4"/>
</dbReference>
<dbReference type="InterPro" id="IPR034176">
    <property type="entry name" value="Peptidases_S8_13"/>
</dbReference>
<dbReference type="EMBL" id="CP003060">
    <property type="protein sequence ID" value="AEP29715.1"/>
    <property type="molecule type" value="Genomic_DNA"/>
</dbReference>
<dbReference type="InterPro" id="IPR015500">
    <property type="entry name" value="Peptidase_S8_subtilisin-rel"/>
</dbReference>
<keyword evidence="9" id="KW-1185">Reference proteome</keyword>
<dbReference type="PROSITE" id="PS50093">
    <property type="entry name" value="PKD"/>
    <property type="match status" value="2"/>
</dbReference>
<feature type="domain" description="PKD" evidence="7">
    <location>
        <begin position="235"/>
        <end position="316"/>
    </location>
</feature>
<reference evidence="8 9" key="1">
    <citation type="journal article" date="2011" name="J. Bacteriol.">
        <title>Complete genome sequence of seawater bacterium Glaciecola nitratireducens FR1064T.</title>
        <authorList>
            <person name="Bian F."/>
            <person name="Qin Q.L."/>
            <person name="Xie B.B."/>
            <person name="Shu Y.L."/>
            <person name="Zhang X.Y."/>
            <person name="Yu Y."/>
            <person name="Chen B."/>
            <person name="Chen X.L."/>
            <person name="Zhou B.C."/>
            <person name="Zhang Y.Z."/>
        </authorList>
    </citation>
    <scope>NUCLEOTIDE SEQUENCE [LARGE SCALE GENOMIC DNA]</scope>
    <source>
        <strain evidence="9">JCM 12485 / KCTC 12276 / FR1064</strain>
    </source>
</reference>
<proteinExistence type="inferred from homology"/>
<dbReference type="InterPro" id="IPR000601">
    <property type="entry name" value="PKD_dom"/>
</dbReference>
<organism evidence="8 9">
    <name type="scientific">Glaciecola nitratireducens (strain JCM 12485 / KCTC 12276 / FR1064)</name>
    <dbReference type="NCBI Taxonomy" id="1085623"/>
    <lineage>
        <taxon>Bacteria</taxon>
        <taxon>Pseudomonadati</taxon>
        <taxon>Pseudomonadota</taxon>
        <taxon>Gammaproteobacteria</taxon>
        <taxon>Alteromonadales</taxon>
        <taxon>Alteromonadaceae</taxon>
        <taxon>Brumicola</taxon>
    </lineage>
</organism>
<evidence type="ECO:0000256" key="6">
    <source>
        <dbReference type="SAM" id="MobiDB-lite"/>
    </source>
</evidence>
<dbReference type="Proteomes" id="UP000009282">
    <property type="component" value="Chromosome"/>
</dbReference>
<dbReference type="Pfam" id="PF18911">
    <property type="entry name" value="PKD_4"/>
    <property type="match status" value="2"/>
</dbReference>